<dbReference type="EMBL" id="RRYP01000540">
    <property type="protein sequence ID" value="TNV87267.1"/>
    <property type="molecule type" value="Genomic_DNA"/>
</dbReference>
<evidence type="ECO:0000313" key="3">
    <source>
        <dbReference type="Proteomes" id="UP000785679"/>
    </source>
</evidence>
<keyword evidence="1" id="KW-0812">Transmembrane</keyword>
<gene>
    <name evidence="2" type="ORF">FGO68_gene16470</name>
</gene>
<feature type="transmembrane region" description="Helical" evidence="1">
    <location>
        <begin position="51"/>
        <end position="70"/>
    </location>
</feature>
<dbReference type="AlphaFoldDB" id="A0A8J8P538"/>
<evidence type="ECO:0000313" key="2">
    <source>
        <dbReference type="EMBL" id="TNV87267.1"/>
    </source>
</evidence>
<keyword evidence="1" id="KW-0472">Membrane</keyword>
<name>A0A8J8P538_HALGN</name>
<organism evidence="2 3">
    <name type="scientific">Halteria grandinella</name>
    <dbReference type="NCBI Taxonomy" id="5974"/>
    <lineage>
        <taxon>Eukaryota</taxon>
        <taxon>Sar</taxon>
        <taxon>Alveolata</taxon>
        <taxon>Ciliophora</taxon>
        <taxon>Intramacronucleata</taxon>
        <taxon>Spirotrichea</taxon>
        <taxon>Stichotrichia</taxon>
        <taxon>Sporadotrichida</taxon>
        <taxon>Halteriidae</taxon>
        <taxon>Halteria</taxon>
    </lineage>
</organism>
<proteinExistence type="predicted"/>
<protein>
    <submittedName>
        <fullName evidence="2">Uncharacterized protein</fullName>
    </submittedName>
</protein>
<comment type="caution">
    <text evidence="2">The sequence shown here is derived from an EMBL/GenBank/DDBJ whole genome shotgun (WGS) entry which is preliminary data.</text>
</comment>
<accession>A0A8J8P538</accession>
<reference evidence="2" key="1">
    <citation type="submission" date="2019-06" db="EMBL/GenBank/DDBJ databases">
        <authorList>
            <person name="Zheng W."/>
        </authorList>
    </citation>
    <scope>NUCLEOTIDE SEQUENCE</scope>
    <source>
        <strain evidence="2">QDHG01</strain>
    </source>
</reference>
<evidence type="ECO:0000256" key="1">
    <source>
        <dbReference type="SAM" id="Phobius"/>
    </source>
</evidence>
<keyword evidence="3" id="KW-1185">Reference proteome</keyword>
<dbReference type="Proteomes" id="UP000785679">
    <property type="component" value="Unassembled WGS sequence"/>
</dbReference>
<sequence>MNLIYMDLLQTDLWIGNIIDLYSEDDEALCPSFKLAGYNSMKTVSNLGSTFVFLLILAAYIVILFLLRLINILLPFRKQAFYITIAIQAEGVLGYVFKEAVLEWHTQIHDLAVPNDLDIFAHQHQARSQQLPSLGRGIQGPYFKICRRTQRLPGPCIPHSLCGAANNNDLDHLQELSQFQKRGLLAKLWHAYIWTQGK</sequence>
<keyword evidence="1" id="KW-1133">Transmembrane helix</keyword>